<feature type="domain" description="Zn(2)-C6 fungal-type" evidence="3">
    <location>
        <begin position="27"/>
        <end position="57"/>
    </location>
</feature>
<dbReference type="SMART" id="SM00066">
    <property type="entry name" value="GAL4"/>
    <property type="match status" value="1"/>
</dbReference>
<evidence type="ECO:0000256" key="2">
    <source>
        <dbReference type="SAM" id="MobiDB-lite"/>
    </source>
</evidence>
<dbReference type="GO" id="GO:0008270">
    <property type="term" value="F:zinc ion binding"/>
    <property type="evidence" value="ECO:0007669"/>
    <property type="project" value="InterPro"/>
</dbReference>
<proteinExistence type="predicted"/>
<dbReference type="EMBL" id="MT724050">
    <property type="protein sequence ID" value="QTE76008.1"/>
    <property type="molecule type" value="Genomic_DNA"/>
</dbReference>
<evidence type="ECO:0000259" key="3">
    <source>
        <dbReference type="PROSITE" id="PS50048"/>
    </source>
</evidence>
<feature type="region of interest" description="Disordered" evidence="2">
    <location>
        <begin position="1"/>
        <end position="26"/>
    </location>
</feature>
<dbReference type="SUPFAM" id="SSF57701">
    <property type="entry name" value="Zn2/Cys6 DNA-binding domain"/>
    <property type="match status" value="1"/>
</dbReference>
<organism evidence="4">
    <name type="scientific">Scytalidium album</name>
    <dbReference type="NCBI Taxonomy" id="1525810"/>
    <lineage>
        <taxon>Eukaryota</taxon>
        <taxon>Fungi</taxon>
        <taxon>Dikarya</taxon>
        <taxon>Ascomycota</taxon>
        <taxon>Pezizomycotina</taxon>
        <taxon>Leotiomycetes</taxon>
        <taxon>Leotiomycetes incertae sedis</taxon>
        <taxon>Scytalidium</taxon>
    </lineage>
</organism>
<sequence>MEIASQSPPASALKDSNGPKQPKLRSTCDACQDAKTRCSHDNPRCRRCETRNIKCVYSISRRMGRPRRLKTNESDPKQPKNKSNNVSRAMELGVATSSIINPEAGATVQVTAITEATTRPTFQNSMTTPSWNEAGSMSGIDVFDTNLGSLDCLDFSGSSNTSSVCGYGFNFLLQSNSADSDFNFSDFTENSTLTASSGLSPAIEDVASAGAVRMSKKTDSYFMFPGLSSSEDDASLEKIMASGFSPQALPSISVDSIFQGDMSVEDLSNKANNSEIMDFSVDFQPVRNKPQQQQEKLIPGTTTWSELTKPDKKCAPSPEPDNRMCNCFASILRELPHLDQSRLENQASTIDVVLRVEQGFQQQASKILSCKTCMSNRPSLLLLSAVVIDHIVCMLENTFNVKLKLQRKSSNEQNNPPFRPSPARTVVKPVNGQKVESTGGVTPTCDCLLLVGGQEIVREEKIDFLKQLVQGRLGKLCSTLRQLRTGMQETPQDSNSKAGTIMVMEIYRRLQSVIARDKKTCRRRINAVLRWLHGVGDTPESDANRSCKMEKTVFQPLFPKRARLPCPILGNILRVGDMTYWLLIFT</sequence>
<dbReference type="AlphaFoldDB" id="A0A8A5D4W9"/>
<dbReference type="InterPro" id="IPR036864">
    <property type="entry name" value="Zn2-C6_fun-type_DNA-bd_sf"/>
</dbReference>
<dbReference type="GO" id="GO:0001080">
    <property type="term" value="P:nitrogen catabolite activation of transcription from RNA polymerase II promoter"/>
    <property type="evidence" value="ECO:0007669"/>
    <property type="project" value="TreeGrafter"/>
</dbReference>
<dbReference type="InterPro" id="IPR050797">
    <property type="entry name" value="Carb_Metab_Trans_Reg"/>
</dbReference>
<keyword evidence="1" id="KW-0539">Nucleus</keyword>
<dbReference type="PRINTS" id="PR00755">
    <property type="entry name" value="AFLATOXINBRP"/>
</dbReference>
<dbReference type="Gene3D" id="4.10.240.10">
    <property type="entry name" value="Zn(2)-C6 fungal-type DNA-binding domain"/>
    <property type="match status" value="1"/>
</dbReference>
<dbReference type="PANTHER" id="PTHR31668:SF4">
    <property type="entry name" value="TRANSCRIPTIONAL ACTIVATOR PROTEIN DAL81"/>
    <property type="match status" value="1"/>
</dbReference>
<reference evidence="4" key="1">
    <citation type="journal article" date="2020" name="Chem. Sci.">
        <title>Uncovering biosynthetic relationships between antifungal nonadrides and octadrides.</title>
        <authorList>
            <person name="de Mattos-Shipley K.M.J."/>
            <person name="Spencer C."/>
            <person name="Greco C."/>
            <person name="Heard D.M."/>
            <person name="O'Flynn D.E."/>
            <person name="Dao T.T."/>
            <person name="Song Z."/>
            <person name="Mulholland N.P."/>
            <person name="Vincent J.L."/>
            <person name="Simpson T.J."/>
            <person name="Cox R.R."/>
            <person name="Bailey A.M."/>
            <person name="Willis C.L."/>
        </authorList>
    </citation>
    <scope>NUCLEOTIDE SEQUENCE</scope>
    <source>
        <strain evidence="4">UAMH 3620</strain>
    </source>
</reference>
<evidence type="ECO:0000256" key="1">
    <source>
        <dbReference type="ARBA" id="ARBA00023242"/>
    </source>
</evidence>
<dbReference type="CDD" id="cd00067">
    <property type="entry name" value="GAL4"/>
    <property type="match status" value="1"/>
</dbReference>
<dbReference type="InterPro" id="IPR001138">
    <property type="entry name" value="Zn2Cys6_DnaBD"/>
</dbReference>
<dbReference type="GO" id="GO:0005634">
    <property type="term" value="C:nucleus"/>
    <property type="evidence" value="ECO:0007669"/>
    <property type="project" value="TreeGrafter"/>
</dbReference>
<dbReference type="GO" id="GO:0000981">
    <property type="term" value="F:DNA-binding transcription factor activity, RNA polymerase II-specific"/>
    <property type="evidence" value="ECO:0007669"/>
    <property type="project" value="InterPro"/>
</dbReference>
<feature type="region of interest" description="Disordered" evidence="2">
    <location>
        <begin position="64"/>
        <end position="87"/>
    </location>
</feature>
<gene>
    <name evidence="4" type="primary">scyR8</name>
</gene>
<dbReference type="PROSITE" id="PS50048">
    <property type="entry name" value="ZN2_CY6_FUNGAL_2"/>
    <property type="match status" value="1"/>
</dbReference>
<dbReference type="Pfam" id="PF00172">
    <property type="entry name" value="Zn_clus"/>
    <property type="match status" value="1"/>
</dbReference>
<name>A0A8A5D4W9_9PEZI</name>
<protein>
    <submittedName>
        <fullName evidence="4">ScyR8</fullName>
    </submittedName>
</protein>
<evidence type="ECO:0000313" key="4">
    <source>
        <dbReference type="EMBL" id="QTE76008.1"/>
    </source>
</evidence>
<dbReference type="PANTHER" id="PTHR31668">
    <property type="entry name" value="GLUCOSE TRANSPORT TRANSCRIPTION REGULATOR RGT1-RELATED-RELATED"/>
    <property type="match status" value="1"/>
</dbReference>
<accession>A0A8A5D4W9</accession>